<name>A0AAE9XNN4_9PROT</name>
<proteinExistence type="inferred from homology"/>
<evidence type="ECO:0000256" key="1">
    <source>
        <dbReference type="ARBA" id="ARBA00006594"/>
    </source>
</evidence>
<keyword evidence="5 8" id="KW-0949">S-adenosyl-L-methionine</keyword>
<dbReference type="AlphaFoldDB" id="A0AAE9XNN4"/>
<evidence type="ECO:0000256" key="7">
    <source>
        <dbReference type="PIRSR" id="PIRSR000398-1"/>
    </source>
</evidence>
<gene>
    <name evidence="9" type="ORF">PH603_01120</name>
</gene>
<evidence type="ECO:0000256" key="4">
    <source>
        <dbReference type="ARBA" id="ARBA00022679"/>
    </source>
</evidence>
<sequence>MRKPLKPFLKWAGGKRWLFESGQFRLPEFSGKYIEPFLGGGAVFFENQPRNAILSDFNGRLIELYQQIRDNLEDFEILLAGHAESHSKEYYYQTRAQQFDSAVERAAQFLYLNRTCWNGLYRENLKGEFNVPIGTKQTVIFESDNFGAWSKALRGVILENKDFEEAINEAHTGDFIFVDPPYTVRHNLNGFVKYNQKIFSWNDQERLRDALKRAHARGVSFALTNADHQSIRDLYCGFGDQKKLWRHSVIAGNAENRTLSSELLISALRE</sequence>
<comment type="similarity">
    <text evidence="1 8">Belongs to the N(4)/N(6)-methyltransferase family.</text>
</comment>
<dbReference type="KEGG" id="gso:PH603_01120"/>
<dbReference type="EC" id="2.1.1.72" evidence="2 8"/>
<dbReference type="REBASE" id="687645">
    <property type="entry name" value="M.Kba6D33ORF1120P"/>
</dbReference>
<evidence type="ECO:0000256" key="6">
    <source>
        <dbReference type="ARBA" id="ARBA00047942"/>
    </source>
</evidence>
<dbReference type="PROSITE" id="PS00092">
    <property type="entry name" value="N6_MTASE"/>
    <property type="match status" value="1"/>
</dbReference>
<dbReference type="Gene3D" id="1.10.1020.10">
    <property type="entry name" value="Adenine-specific Methyltransferase, Domain 2"/>
    <property type="match status" value="1"/>
</dbReference>
<dbReference type="GO" id="GO:0009007">
    <property type="term" value="F:site-specific DNA-methyltransferase (adenine-specific) activity"/>
    <property type="evidence" value="ECO:0007669"/>
    <property type="project" value="UniProtKB-UniRule"/>
</dbReference>
<dbReference type="Gene3D" id="3.40.50.150">
    <property type="entry name" value="Vaccinia Virus protein VP39"/>
    <property type="match status" value="1"/>
</dbReference>
<comment type="catalytic activity">
    <reaction evidence="6 8">
        <text>a 2'-deoxyadenosine in DNA + S-adenosyl-L-methionine = an N(6)-methyl-2'-deoxyadenosine in DNA + S-adenosyl-L-homocysteine + H(+)</text>
        <dbReference type="Rhea" id="RHEA:15197"/>
        <dbReference type="Rhea" id="RHEA-COMP:12418"/>
        <dbReference type="Rhea" id="RHEA-COMP:12419"/>
        <dbReference type="ChEBI" id="CHEBI:15378"/>
        <dbReference type="ChEBI" id="CHEBI:57856"/>
        <dbReference type="ChEBI" id="CHEBI:59789"/>
        <dbReference type="ChEBI" id="CHEBI:90615"/>
        <dbReference type="ChEBI" id="CHEBI:90616"/>
        <dbReference type="EC" id="2.1.1.72"/>
    </reaction>
</comment>
<evidence type="ECO:0000256" key="2">
    <source>
        <dbReference type="ARBA" id="ARBA00011900"/>
    </source>
</evidence>
<dbReference type="RefSeq" id="WP_289504076.1">
    <property type="nucleotide sequence ID" value="NZ_CP116805.1"/>
</dbReference>
<dbReference type="GO" id="GO:0006298">
    <property type="term" value="P:mismatch repair"/>
    <property type="evidence" value="ECO:0007669"/>
    <property type="project" value="TreeGrafter"/>
</dbReference>
<dbReference type="Proteomes" id="UP001217500">
    <property type="component" value="Chromosome"/>
</dbReference>
<feature type="binding site" evidence="7">
    <location>
        <position position="11"/>
    </location>
    <ligand>
        <name>S-adenosyl-L-methionine</name>
        <dbReference type="ChEBI" id="CHEBI:59789"/>
    </ligand>
</feature>
<dbReference type="InterPro" id="IPR012263">
    <property type="entry name" value="M_m6A_EcoRV"/>
</dbReference>
<dbReference type="PANTHER" id="PTHR30481:SF3">
    <property type="entry name" value="DNA ADENINE METHYLASE"/>
    <property type="match status" value="1"/>
</dbReference>
<dbReference type="InterPro" id="IPR023095">
    <property type="entry name" value="Ade_MeTrfase_dom_2"/>
</dbReference>
<reference evidence="9" key="1">
    <citation type="submission" date="2023-01" db="EMBL/GenBank/DDBJ databases">
        <title>The genome sequence of Kordiimonadaceae bacterium 6D33.</title>
        <authorList>
            <person name="Liu Y."/>
        </authorList>
    </citation>
    <scope>NUCLEOTIDE SEQUENCE</scope>
    <source>
        <strain evidence="9">6D33</strain>
    </source>
</reference>
<dbReference type="InterPro" id="IPR002052">
    <property type="entry name" value="DNA_methylase_N6_adenine_CS"/>
</dbReference>
<dbReference type="GO" id="GO:0043565">
    <property type="term" value="F:sequence-specific DNA binding"/>
    <property type="evidence" value="ECO:0007669"/>
    <property type="project" value="TreeGrafter"/>
</dbReference>
<feature type="binding site" evidence="7">
    <location>
        <position position="15"/>
    </location>
    <ligand>
        <name>S-adenosyl-L-methionine</name>
        <dbReference type="ChEBI" id="CHEBI:59789"/>
    </ligand>
</feature>
<evidence type="ECO:0000256" key="3">
    <source>
        <dbReference type="ARBA" id="ARBA00022603"/>
    </source>
</evidence>
<accession>A0AAE9XNN4</accession>
<feature type="binding site" evidence="7">
    <location>
        <position position="179"/>
    </location>
    <ligand>
        <name>S-adenosyl-L-methionine</name>
        <dbReference type="ChEBI" id="CHEBI:59789"/>
    </ligand>
</feature>
<evidence type="ECO:0000256" key="5">
    <source>
        <dbReference type="ARBA" id="ARBA00022691"/>
    </source>
</evidence>
<dbReference type="GO" id="GO:0032259">
    <property type="term" value="P:methylation"/>
    <property type="evidence" value="ECO:0007669"/>
    <property type="project" value="UniProtKB-KW"/>
</dbReference>
<keyword evidence="10" id="KW-1185">Reference proteome</keyword>
<organism evidence="9 10">
    <name type="scientific">Gimibacter soli</name>
    <dbReference type="NCBI Taxonomy" id="3024400"/>
    <lineage>
        <taxon>Bacteria</taxon>
        <taxon>Pseudomonadati</taxon>
        <taxon>Pseudomonadota</taxon>
        <taxon>Alphaproteobacteria</taxon>
        <taxon>Kordiimonadales</taxon>
        <taxon>Temperatibacteraceae</taxon>
        <taxon>Gimibacter</taxon>
    </lineage>
</organism>
<dbReference type="InterPro" id="IPR012327">
    <property type="entry name" value="MeTrfase_D12"/>
</dbReference>
<keyword evidence="4 8" id="KW-0808">Transferase</keyword>
<evidence type="ECO:0000256" key="8">
    <source>
        <dbReference type="RuleBase" id="RU361257"/>
    </source>
</evidence>
<dbReference type="NCBIfam" id="TIGR00571">
    <property type="entry name" value="dam"/>
    <property type="match status" value="1"/>
</dbReference>
<dbReference type="EMBL" id="CP116805">
    <property type="protein sequence ID" value="WCL54357.1"/>
    <property type="molecule type" value="Genomic_DNA"/>
</dbReference>
<evidence type="ECO:0000313" key="10">
    <source>
        <dbReference type="Proteomes" id="UP001217500"/>
    </source>
</evidence>
<dbReference type="PRINTS" id="PR00505">
    <property type="entry name" value="D12N6MTFRASE"/>
</dbReference>
<dbReference type="GO" id="GO:1904047">
    <property type="term" value="F:S-adenosyl-L-methionine binding"/>
    <property type="evidence" value="ECO:0007669"/>
    <property type="project" value="TreeGrafter"/>
</dbReference>
<keyword evidence="3 8" id="KW-0489">Methyltransferase</keyword>
<protein>
    <recommendedName>
        <fullName evidence="2 8">Site-specific DNA-methyltransferase (adenine-specific)</fullName>
        <ecNumber evidence="2 8">2.1.1.72</ecNumber>
    </recommendedName>
</protein>
<evidence type="ECO:0000313" key="9">
    <source>
        <dbReference type="EMBL" id="WCL54357.1"/>
    </source>
</evidence>
<dbReference type="Pfam" id="PF02086">
    <property type="entry name" value="MethyltransfD12"/>
    <property type="match status" value="1"/>
</dbReference>
<dbReference type="InterPro" id="IPR029063">
    <property type="entry name" value="SAM-dependent_MTases_sf"/>
</dbReference>
<dbReference type="PANTHER" id="PTHR30481">
    <property type="entry name" value="DNA ADENINE METHYLASE"/>
    <property type="match status" value="1"/>
</dbReference>
<dbReference type="PIRSF" id="PIRSF000398">
    <property type="entry name" value="M_m6A_EcoRV"/>
    <property type="match status" value="1"/>
</dbReference>
<dbReference type="GO" id="GO:0009307">
    <property type="term" value="P:DNA restriction-modification system"/>
    <property type="evidence" value="ECO:0007669"/>
    <property type="project" value="InterPro"/>
</dbReference>
<dbReference type="SUPFAM" id="SSF53335">
    <property type="entry name" value="S-adenosyl-L-methionine-dependent methyltransferases"/>
    <property type="match status" value="1"/>
</dbReference>
<feature type="binding site" evidence="7">
    <location>
        <position position="56"/>
    </location>
    <ligand>
        <name>S-adenosyl-L-methionine</name>
        <dbReference type="ChEBI" id="CHEBI:59789"/>
    </ligand>
</feature>